<evidence type="ECO:0000313" key="1">
    <source>
        <dbReference type="EMBL" id="CAB3388776.1"/>
    </source>
</evidence>
<name>A0A8S1E8U7_9INSE</name>
<dbReference type="EMBL" id="CADEPI010000901">
    <property type="protein sequence ID" value="CAB3388776.1"/>
    <property type="molecule type" value="Genomic_DNA"/>
</dbReference>
<evidence type="ECO:0000313" key="2">
    <source>
        <dbReference type="Proteomes" id="UP000494165"/>
    </source>
</evidence>
<dbReference type="Proteomes" id="UP000494165">
    <property type="component" value="Unassembled WGS sequence"/>
</dbReference>
<gene>
    <name evidence="1" type="ORF">CLODIP_2_CD12545</name>
</gene>
<keyword evidence="2" id="KW-1185">Reference proteome</keyword>
<reference evidence="1 2" key="1">
    <citation type="submission" date="2020-04" db="EMBL/GenBank/DDBJ databases">
        <authorList>
            <person name="Alioto T."/>
            <person name="Alioto T."/>
            <person name="Gomez Garrido J."/>
        </authorList>
    </citation>
    <scope>NUCLEOTIDE SEQUENCE [LARGE SCALE GENOMIC DNA]</scope>
</reference>
<dbReference type="AlphaFoldDB" id="A0A8S1E8U7"/>
<sequence length="75" mass="8919">MKLETFTLNWWELYESQSCQPREGQALTERPPRALLKTQAVNMLVEVNRKVLLSKNRCEKVVFESQDNHFVKLRL</sequence>
<organism evidence="1 2">
    <name type="scientific">Cloeon dipterum</name>
    <dbReference type="NCBI Taxonomy" id="197152"/>
    <lineage>
        <taxon>Eukaryota</taxon>
        <taxon>Metazoa</taxon>
        <taxon>Ecdysozoa</taxon>
        <taxon>Arthropoda</taxon>
        <taxon>Hexapoda</taxon>
        <taxon>Insecta</taxon>
        <taxon>Pterygota</taxon>
        <taxon>Palaeoptera</taxon>
        <taxon>Ephemeroptera</taxon>
        <taxon>Pisciforma</taxon>
        <taxon>Baetidae</taxon>
        <taxon>Cloeon</taxon>
    </lineage>
</organism>
<comment type="caution">
    <text evidence="1">The sequence shown here is derived from an EMBL/GenBank/DDBJ whole genome shotgun (WGS) entry which is preliminary data.</text>
</comment>
<accession>A0A8S1E8U7</accession>
<protein>
    <submittedName>
        <fullName evidence="1">Uncharacterized protein</fullName>
    </submittedName>
</protein>
<proteinExistence type="predicted"/>